<evidence type="ECO:0000313" key="6">
    <source>
        <dbReference type="EMBL" id="KAH3660073.1"/>
    </source>
</evidence>
<feature type="region of interest" description="Disordered" evidence="4">
    <location>
        <begin position="729"/>
        <end position="758"/>
    </location>
</feature>
<comment type="caution">
    <text evidence="6">The sequence shown here is derived from an EMBL/GenBank/DDBJ whole genome shotgun (WGS) entry which is preliminary data.</text>
</comment>
<reference evidence="6" key="2">
    <citation type="submission" date="2021-01" db="EMBL/GenBank/DDBJ databases">
        <authorList>
            <person name="Schikora-Tamarit M.A."/>
        </authorList>
    </citation>
    <scope>NUCLEOTIDE SEQUENCE</scope>
    <source>
        <strain evidence="6">CBS6075</strain>
    </source>
</reference>
<dbReference type="GO" id="GO:0007095">
    <property type="term" value="P:mitotic G2 DNA damage checkpoint signaling"/>
    <property type="evidence" value="ECO:0007669"/>
    <property type="project" value="TreeGrafter"/>
</dbReference>
<feature type="compositionally biased region" description="Basic and acidic residues" evidence="4">
    <location>
        <begin position="155"/>
        <end position="178"/>
    </location>
</feature>
<feature type="region of interest" description="Disordered" evidence="4">
    <location>
        <begin position="353"/>
        <end position="446"/>
    </location>
</feature>
<feature type="compositionally biased region" description="Basic and acidic residues" evidence="4">
    <location>
        <begin position="353"/>
        <end position="380"/>
    </location>
</feature>
<feature type="region of interest" description="Disordered" evidence="4">
    <location>
        <begin position="532"/>
        <end position="622"/>
    </location>
</feature>
<dbReference type="GO" id="GO:0005634">
    <property type="term" value="C:nucleus"/>
    <property type="evidence" value="ECO:0007669"/>
    <property type="project" value="UniProtKB-SubCell"/>
</dbReference>
<sequence>MEFLDELNDLPGVGRTFKTRTTQADTGTDFTQFSIFQNESTQVIESSRGDGLGLLGIDSGFIGAIKRRLNGETVEEEENDEESEKGEETEEQLHTAEIPNTHTVSLREEQTEMALDTAETQPVVPEEEEEEEEEEEKEEEDDLVAAIKNYNELTMEEKIQARVNEKRKRREQEEKEQLAKQLLASQKPQSESKPTKSVNPLVEVVKQNELIKKSAFSIKKHDASKFDPQKLVDEFMESDEETFSEAIGNTPNTSPKSEPHLETVEQKKAEFIELDSDSEDDLDEIKFAASKESIFEVRHRLSKRKRPPQVTLKNLIKEESRRQLQKLTEKRVEVVLEEKEDEIMKMLQEEIARNKKLQQREQEKIERQKREKERLLRGEISEDESEIDYDGEEEEEEEGEEEDVDEQEEQEEDEKERQTRNLEADTAEEPSQPPKSPSITFELDTQQSNMQNVFGPMSLSDAFDQTLPKKYTGMDSLKVMKDLGQIADDTMNTSMNETIERTEESFTATQSFQLGTLPVEEPEIPKTILESQNFLPDTQVDQEAEVEEEQESEDEVSKQATREAIREAKRAVERKRRAREKELRSKGLHEIMENEAEESEDEWKGMGGHDGEMSDEENSEDERMLNDEAIDVDNDKIRAALIKNEVEADDEMVKKIYKDIKTGAFRKRRARDGAYDLELSDDEDQQILDYYNRRRLEQQKQQMLQSKDISELAKDQTRKAFFDTIVETEENSYQFEEEPEEDDQEEESDEDEDRLVMAKKRKITREQVRSMISFLEDEEKPQNAIFIDDGFDEIRQMRENSVVLGERKDTNKNDVEMIEEEEEFGILARKSITSSFRKSGASGIRKVQEVNVTTVSKPAGDGRGAVTFLTKSRQLKPKEARIEQTLHRRQLKVRGGEWKS</sequence>
<dbReference type="RefSeq" id="XP_046057784.1">
    <property type="nucleotide sequence ID" value="XM_046208656.1"/>
</dbReference>
<feature type="compositionally biased region" description="Acidic residues" evidence="4">
    <location>
        <begin position="381"/>
        <end position="414"/>
    </location>
</feature>
<evidence type="ECO:0000256" key="3">
    <source>
        <dbReference type="ARBA" id="ARBA00023242"/>
    </source>
</evidence>
<organism evidence="6 7">
    <name type="scientific">Ogataea philodendri</name>
    <dbReference type="NCBI Taxonomy" id="1378263"/>
    <lineage>
        <taxon>Eukaryota</taxon>
        <taxon>Fungi</taxon>
        <taxon>Dikarya</taxon>
        <taxon>Ascomycota</taxon>
        <taxon>Saccharomycotina</taxon>
        <taxon>Pichiomycetes</taxon>
        <taxon>Pichiales</taxon>
        <taxon>Pichiaceae</taxon>
        <taxon>Ogataea</taxon>
    </lineage>
</organism>
<dbReference type="OrthoDB" id="2130597at2759"/>
<protein>
    <recommendedName>
        <fullName evidence="5">DNA replication checkpoint mediator MRC1 domain-containing protein</fullName>
    </recommendedName>
</protein>
<comment type="subcellular location">
    <subcellularLocation>
        <location evidence="1">Nucleus</location>
    </subcellularLocation>
</comment>
<feature type="compositionally biased region" description="Acidic residues" evidence="4">
    <location>
        <begin position="125"/>
        <end position="143"/>
    </location>
</feature>
<feature type="compositionally biased region" description="Polar residues" evidence="4">
    <location>
        <begin position="247"/>
        <end position="256"/>
    </location>
</feature>
<feature type="compositionally biased region" description="Acidic residues" evidence="4">
    <location>
        <begin position="540"/>
        <end position="554"/>
    </location>
</feature>
<dbReference type="GO" id="GO:0033314">
    <property type="term" value="P:mitotic DNA replication checkpoint signaling"/>
    <property type="evidence" value="ECO:0007669"/>
    <property type="project" value="TreeGrafter"/>
</dbReference>
<proteinExistence type="predicted"/>
<evidence type="ECO:0000256" key="1">
    <source>
        <dbReference type="ARBA" id="ARBA00004123"/>
    </source>
</evidence>
<feature type="region of interest" description="Disordered" evidence="4">
    <location>
        <begin position="500"/>
        <end position="519"/>
    </location>
</feature>
<gene>
    <name evidence="6" type="ORF">OGAPHI_007278</name>
</gene>
<dbReference type="InterPro" id="IPR018564">
    <property type="entry name" value="Repl_chkpnt_MRC1_dom"/>
</dbReference>
<evidence type="ECO:0000256" key="4">
    <source>
        <dbReference type="SAM" id="MobiDB-lite"/>
    </source>
</evidence>
<dbReference type="Proteomes" id="UP000769157">
    <property type="component" value="Unassembled WGS sequence"/>
</dbReference>
<feature type="compositionally biased region" description="Basic and acidic residues" evidence="4">
    <location>
        <begin position="602"/>
        <end position="612"/>
    </location>
</feature>
<evidence type="ECO:0000256" key="2">
    <source>
        <dbReference type="ARBA" id="ARBA00022553"/>
    </source>
</evidence>
<evidence type="ECO:0000313" key="7">
    <source>
        <dbReference type="Proteomes" id="UP000769157"/>
    </source>
</evidence>
<evidence type="ECO:0000259" key="5">
    <source>
        <dbReference type="Pfam" id="PF09444"/>
    </source>
</evidence>
<reference evidence="6" key="1">
    <citation type="journal article" date="2021" name="Open Biol.">
        <title>Shared evolutionary footprints suggest mitochondrial oxidative damage underlies multiple complex I losses in fungi.</title>
        <authorList>
            <person name="Schikora-Tamarit M.A."/>
            <person name="Marcet-Houben M."/>
            <person name="Nosek J."/>
            <person name="Gabaldon T."/>
        </authorList>
    </citation>
    <scope>NUCLEOTIDE SEQUENCE</scope>
    <source>
        <strain evidence="6">CBS6075</strain>
    </source>
</reference>
<feature type="compositionally biased region" description="Polar residues" evidence="4">
    <location>
        <begin position="186"/>
        <end position="198"/>
    </location>
</feature>
<feature type="compositionally biased region" description="Acidic residues" evidence="4">
    <location>
        <begin position="729"/>
        <end position="753"/>
    </location>
</feature>
<feature type="compositionally biased region" description="Acidic residues" evidence="4">
    <location>
        <begin position="73"/>
        <end position="90"/>
    </location>
</feature>
<feature type="compositionally biased region" description="Polar residues" evidence="4">
    <location>
        <begin position="505"/>
        <end position="514"/>
    </location>
</feature>
<accession>A0A9P8NUF6</accession>
<keyword evidence="2" id="KW-0597">Phosphoprotein</keyword>
<keyword evidence="3" id="KW-0539">Nucleus</keyword>
<dbReference type="AlphaFoldDB" id="A0A9P8NUF6"/>
<dbReference type="PANTHER" id="PTHR14396">
    <property type="entry name" value="CLASPIN"/>
    <property type="match status" value="1"/>
</dbReference>
<dbReference type="Pfam" id="PF09444">
    <property type="entry name" value="MRC1"/>
    <property type="match status" value="1"/>
</dbReference>
<keyword evidence="7" id="KW-1185">Reference proteome</keyword>
<feature type="compositionally biased region" description="Basic and acidic residues" evidence="4">
    <location>
        <begin position="555"/>
        <end position="571"/>
    </location>
</feature>
<feature type="domain" description="DNA replication checkpoint mediator MRC1" evidence="5">
    <location>
        <begin position="585"/>
        <end position="723"/>
    </location>
</feature>
<name>A0A9P8NUF6_9ASCO</name>
<dbReference type="GO" id="GO:0010997">
    <property type="term" value="F:anaphase-promoting complex binding"/>
    <property type="evidence" value="ECO:0007669"/>
    <property type="project" value="TreeGrafter"/>
</dbReference>
<dbReference type="PANTHER" id="PTHR14396:SF10">
    <property type="entry name" value="CLASPIN"/>
    <property type="match status" value="1"/>
</dbReference>
<dbReference type="GeneID" id="70239242"/>
<dbReference type="InterPro" id="IPR024146">
    <property type="entry name" value="Claspin"/>
</dbReference>
<feature type="region of interest" description="Disordered" evidence="4">
    <location>
        <begin position="72"/>
        <end position="200"/>
    </location>
</feature>
<feature type="compositionally biased region" description="Basic and acidic residues" evidence="4">
    <location>
        <begin position="579"/>
        <end position="592"/>
    </location>
</feature>
<dbReference type="EMBL" id="JAEUBE010000511">
    <property type="protein sequence ID" value="KAH3660073.1"/>
    <property type="molecule type" value="Genomic_DNA"/>
</dbReference>
<feature type="region of interest" description="Disordered" evidence="4">
    <location>
        <begin position="238"/>
        <end position="264"/>
    </location>
</feature>
<feature type="compositionally biased region" description="Polar residues" evidence="4">
    <location>
        <begin position="437"/>
        <end position="446"/>
    </location>
</feature>